<evidence type="ECO:0000256" key="1">
    <source>
        <dbReference type="SAM" id="Phobius"/>
    </source>
</evidence>
<keyword evidence="1" id="KW-1133">Transmembrane helix</keyword>
<evidence type="ECO:0000313" key="2">
    <source>
        <dbReference type="EMBL" id="CAB4127435.1"/>
    </source>
</evidence>
<keyword evidence="1" id="KW-0472">Membrane</keyword>
<proteinExistence type="predicted"/>
<keyword evidence="1" id="KW-0812">Transmembrane</keyword>
<name>A0A6J5L1C5_9CAUD</name>
<feature type="transmembrane region" description="Helical" evidence="1">
    <location>
        <begin position="5"/>
        <end position="23"/>
    </location>
</feature>
<dbReference type="EMBL" id="LR796209">
    <property type="protein sequence ID" value="CAB4127435.1"/>
    <property type="molecule type" value="Genomic_DNA"/>
</dbReference>
<reference evidence="2" key="1">
    <citation type="submission" date="2020-04" db="EMBL/GenBank/DDBJ databases">
        <authorList>
            <person name="Chiriac C."/>
            <person name="Salcher M."/>
            <person name="Ghai R."/>
            <person name="Kavagutti S V."/>
        </authorList>
    </citation>
    <scope>NUCLEOTIDE SEQUENCE</scope>
</reference>
<sequence length="54" mass="5985">MTSKISWAIVVLSLFLMLTFVFGPGSIGIGRYALILLTSGVFFNELYQVSKEIL</sequence>
<accession>A0A6J5L1C5</accession>
<protein>
    <submittedName>
        <fullName evidence="2">Uncharacterized protein</fullName>
    </submittedName>
</protein>
<organism evidence="2">
    <name type="scientific">uncultured Caudovirales phage</name>
    <dbReference type="NCBI Taxonomy" id="2100421"/>
    <lineage>
        <taxon>Viruses</taxon>
        <taxon>Duplodnaviria</taxon>
        <taxon>Heunggongvirae</taxon>
        <taxon>Uroviricota</taxon>
        <taxon>Caudoviricetes</taxon>
        <taxon>Peduoviridae</taxon>
        <taxon>Maltschvirus</taxon>
        <taxon>Maltschvirus maltsch</taxon>
    </lineage>
</organism>
<gene>
    <name evidence="2" type="ORF">UFOVP75_195</name>
</gene>